<dbReference type="Pfam" id="PF00756">
    <property type="entry name" value="Esterase"/>
    <property type="match status" value="1"/>
</dbReference>
<dbReference type="PANTHER" id="PTHR10061">
    <property type="entry name" value="S-FORMYLGLUTATHIONE HYDROLASE"/>
    <property type="match status" value="1"/>
</dbReference>
<keyword evidence="7" id="KW-0963">Cytoplasm</keyword>
<reference evidence="8" key="1">
    <citation type="submission" date="2020-11" db="EMBL/GenBank/DDBJ databases">
        <authorList>
            <person name="Tran Van P."/>
        </authorList>
    </citation>
    <scope>NUCLEOTIDE SEQUENCE</scope>
</reference>
<dbReference type="GO" id="GO:0005829">
    <property type="term" value="C:cytosol"/>
    <property type="evidence" value="ECO:0007669"/>
    <property type="project" value="TreeGrafter"/>
</dbReference>
<evidence type="ECO:0000256" key="4">
    <source>
        <dbReference type="ARBA" id="ARBA00016774"/>
    </source>
</evidence>
<dbReference type="GO" id="GO:0046294">
    <property type="term" value="P:formaldehyde catabolic process"/>
    <property type="evidence" value="ECO:0007669"/>
    <property type="project" value="InterPro"/>
</dbReference>
<dbReference type="FunFam" id="3.40.50.1820:FF:000334">
    <property type="entry name" value="S-formylglutathione hydrolase"/>
    <property type="match status" value="1"/>
</dbReference>
<dbReference type="AlphaFoldDB" id="A0A7R8WCV9"/>
<evidence type="ECO:0000256" key="7">
    <source>
        <dbReference type="RuleBase" id="RU363068"/>
    </source>
</evidence>
<accession>A0A7R8WCV9</accession>
<dbReference type="NCBIfam" id="TIGR02821">
    <property type="entry name" value="fghA_ester_D"/>
    <property type="match status" value="1"/>
</dbReference>
<dbReference type="InterPro" id="IPR000801">
    <property type="entry name" value="Esterase-like"/>
</dbReference>
<dbReference type="EMBL" id="OB660838">
    <property type="protein sequence ID" value="CAD7226465.1"/>
    <property type="molecule type" value="Genomic_DNA"/>
</dbReference>
<dbReference type="GO" id="GO:0018738">
    <property type="term" value="F:S-formylglutathione hydrolase activity"/>
    <property type="evidence" value="ECO:0007669"/>
    <property type="project" value="UniProtKB-EC"/>
</dbReference>
<protein>
    <recommendedName>
        <fullName evidence="4 7">S-formylglutathione hydrolase</fullName>
        <ecNumber evidence="3 7">3.1.2.12</ecNumber>
    </recommendedName>
</protein>
<evidence type="ECO:0000256" key="1">
    <source>
        <dbReference type="ARBA" id="ARBA00002608"/>
    </source>
</evidence>
<comment type="function">
    <text evidence="1 7">Serine hydrolase involved in the detoxification of formaldehyde.</text>
</comment>
<proteinExistence type="inferred from homology"/>
<sequence length="300" mass="32846">MVNSPPPVLSDLKEISANKCFGGVQKIYSHASVELRCTMKFALYLPPVAMEGDKKVPLVYWLSGLTCTEENFTFKSGFQRVASELGIAVLCPDTSPRGVSIPGQDDSYDFGSGAGFYVDATMTPWSKHYRMYSYVTKELPCLVKGAFPTIDSSRVSIMGHSMGGHGAIVCALKNPGHYVSVSAFSPITHPTKCPWGEKAFKGYLGSVDAGASYDATNLAYTYKGPKLDILVDQGTEDNFLKEGQLLPQDLVEAAETNASHVNLQYREQSGYDHSYYFIATFIEDHLRFHSTRLAAASQEA</sequence>
<comment type="catalytic activity">
    <reaction evidence="7">
        <text>S-formylglutathione + H2O = formate + glutathione + H(+)</text>
        <dbReference type="Rhea" id="RHEA:14961"/>
        <dbReference type="ChEBI" id="CHEBI:15377"/>
        <dbReference type="ChEBI" id="CHEBI:15378"/>
        <dbReference type="ChEBI" id="CHEBI:15740"/>
        <dbReference type="ChEBI" id="CHEBI:57688"/>
        <dbReference type="ChEBI" id="CHEBI:57925"/>
        <dbReference type="EC" id="3.1.2.12"/>
    </reaction>
</comment>
<dbReference type="InterPro" id="IPR029058">
    <property type="entry name" value="AB_hydrolase_fold"/>
</dbReference>
<dbReference type="Gene3D" id="3.40.50.1820">
    <property type="entry name" value="alpha/beta hydrolase"/>
    <property type="match status" value="1"/>
</dbReference>
<keyword evidence="5 7" id="KW-0719">Serine esterase</keyword>
<dbReference type="GO" id="GO:0052689">
    <property type="term" value="F:carboxylic ester hydrolase activity"/>
    <property type="evidence" value="ECO:0007669"/>
    <property type="project" value="UniProtKB-KW"/>
</dbReference>
<evidence type="ECO:0000256" key="3">
    <source>
        <dbReference type="ARBA" id="ARBA00012479"/>
    </source>
</evidence>
<keyword evidence="6 7" id="KW-0378">Hydrolase</keyword>
<evidence type="ECO:0000256" key="5">
    <source>
        <dbReference type="ARBA" id="ARBA00022487"/>
    </source>
</evidence>
<dbReference type="OrthoDB" id="420518at2759"/>
<organism evidence="8">
    <name type="scientific">Cyprideis torosa</name>
    <dbReference type="NCBI Taxonomy" id="163714"/>
    <lineage>
        <taxon>Eukaryota</taxon>
        <taxon>Metazoa</taxon>
        <taxon>Ecdysozoa</taxon>
        <taxon>Arthropoda</taxon>
        <taxon>Crustacea</taxon>
        <taxon>Oligostraca</taxon>
        <taxon>Ostracoda</taxon>
        <taxon>Podocopa</taxon>
        <taxon>Podocopida</taxon>
        <taxon>Cytherocopina</taxon>
        <taxon>Cytheroidea</taxon>
        <taxon>Cytherideidae</taxon>
        <taxon>Cyprideis</taxon>
    </lineage>
</organism>
<evidence type="ECO:0000256" key="6">
    <source>
        <dbReference type="ARBA" id="ARBA00022801"/>
    </source>
</evidence>
<evidence type="ECO:0000313" key="8">
    <source>
        <dbReference type="EMBL" id="CAD7226465.1"/>
    </source>
</evidence>
<name>A0A7R8WCV9_9CRUS</name>
<dbReference type="EC" id="3.1.2.12" evidence="3 7"/>
<comment type="similarity">
    <text evidence="2 7">Belongs to the esterase D family.</text>
</comment>
<gene>
    <name evidence="8" type="ORF">CTOB1V02_LOCUS4383</name>
</gene>
<evidence type="ECO:0000256" key="2">
    <source>
        <dbReference type="ARBA" id="ARBA00005622"/>
    </source>
</evidence>
<comment type="subcellular location">
    <subcellularLocation>
        <location evidence="7">Cytoplasm</location>
    </subcellularLocation>
</comment>
<dbReference type="PANTHER" id="PTHR10061:SF0">
    <property type="entry name" value="S-FORMYLGLUTATHIONE HYDROLASE"/>
    <property type="match status" value="1"/>
</dbReference>
<dbReference type="SUPFAM" id="SSF53474">
    <property type="entry name" value="alpha/beta-Hydrolases"/>
    <property type="match status" value="1"/>
</dbReference>
<dbReference type="InterPro" id="IPR014186">
    <property type="entry name" value="S-formylglutathione_hydrol"/>
</dbReference>